<comment type="caution">
    <text evidence="1">The sequence shown here is derived from an EMBL/GenBank/DDBJ whole genome shotgun (WGS) entry which is preliminary data.</text>
</comment>
<reference evidence="1" key="1">
    <citation type="submission" date="2009-10" db="EMBL/GenBank/DDBJ databases">
        <title>Diversity of trophic interactions inside an arsenic-rich microbial ecosystem.</title>
        <authorList>
            <person name="Bertin P.N."/>
            <person name="Heinrich-Salmeron A."/>
            <person name="Pelletier E."/>
            <person name="Goulhen-Chollet F."/>
            <person name="Arsene-Ploetze F."/>
            <person name="Gallien S."/>
            <person name="Calteau A."/>
            <person name="Vallenet D."/>
            <person name="Casiot C."/>
            <person name="Chane-Woon-Ming B."/>
            <person name="Giloteaux L."/>
            <person name="Barakat M."/>
            <person name="Bonnefoy V."/>
            <person name="Bruneel O."/>
            <person name="Chandler M."/>
            <person name="Cleiss J."/>
            <person name="Duran R."/>
            <person name="Elbaz-Poulichet F."/>
            <person name="Fonknechten N."/>
            <person name="Lauga B."/>
            <person name="Mornico D."/>
            <person name="Ortet P."/>
            <person name="Schaeffer C."/>
            <person name="Siguier P."/>
            <person name="Alexander Thil Smith A."/>
            <person name="Van Dorsselaer A."/>
            <person name="Weissenbach J."/>
            <person name="Medigue C."/>
            <person name="Le Paslier D."/>
        </authorList>
    </citation>
    <scope>NUCLEOTIDE SEQUENCE</scope>
</reference>
<sequence>MSRPIVAAWAQRFICCHFNPLEEVRVGTEWEVRDVMNIAMMIVDQNGKSLSDHHQKNGLRPC</sequence>
<evidence type="ECO:0000313" key="1">
    <source>
        <dbReference type="EMBL" id="CBI05911.1"/>
    </source>
</evidence>
<organism evidence="1">
    <name type="scientific">mine drainage metagenome</name>
    <dbReference type="NCBI Taxonomy" id="410659"/>
    <lineage>
        <taxon>unclassified sequences</taxon>
        <taxon>metagenomes</taxon>
        <taxon>ecological metagenomes</taxon>
    </lineage>
</organism>
<dbReference type="EMBL" id="CABP01000145">
    <property type="protein sequence ID" value="CBI05911.1"/>
    <property type="molecule type" value="Genomic_DNA"/>
</dbReference>
<dbReference type="AlphaFoldDB" id="E6QFC4"/>
<accession>E6QFC4</accession>
<name>E6QFC4_9ZZZZ</name>
<protein>
    <submittedName>
        <fullName evidence="1">Uncharacterized protein</fullName>
    </submittedName>
</protein>
<gene>
    <name evidence="1" type="ORF">CARN5_0606</name>
</gene>
<proteinExistence type="predicted"/>